<evidence type="ECO:0000313" key="1">
    <source>
        <dbReference type="EMBL" id="ANB52506.1"/>
    </source>
</evidence>
<evidence type="ECO:0000313" key="2">
    <source>
        <dbReference type="Proteomes" id="UP000076809"/>
    </source>
</evidence>
<dbReference type="Pfam" id="PF13384">
    <property type="entry name" value="HTH_23"/>
    <property type="match status" value="1"/>
</dbReference>
<dbReference type="AlphaFoldDB" id="A0AAC9B7S2"/>
<protein>
    <submittedName>
        <fullName evidence="1">Uncharacterized protein</fullName>
    </submittedName>
</protein>
<gene>
    <name evidence="1" type="ORF">WM43_07425</name>
</gene>
<dbReference type="InterPro" id="IPR036388">
    <property type="entry name" value="WH-like_DNA-bd_sf"/>
</dbReference>
<proteinExistence type="predicted"/>
<name>A0AAC9B7S2_AERVE</name>
<dbReference type="Gene3D" id="1.10.10.10">
    <property type="entry name" value="Winged helix-like DNA-binding domain superfamily/Winged helix DNA-binding domain"/>
    <property type="match status" value="1"/>
</dbReference>
<reference evidence="1 2" key="1">
    <citation type="journal article" date="2016" name="J. Clin. Microbiol.">
        <title>Detection and Whole-Genome Sequencing of Carbapenemase-Producing Aeromonas hydrophila Isolates from Routine Perirectal Surveillance Culture.</title>
        <authorList>
            <person name="Hughes H.Y."/>
            <person name="Conlan S.P."/>
            <person name="Lau A.F."/>
            <person name="Dekker J.P."/>
            <person name="Michelin A.V."/>
            <person name="Youn J.H."/>
            <person name="Henderson D.K."/>
            <person name="Frank K.M."/>
            <person name="Segre J.A."/>
            <person name="Palmore T.N."/>
        </authorList>
    </citation>
    <scope>NUCLEOTIDE SEQUENCE [LARGE SCALE GENOMIC DNA]</scope>
    <source>
        <strain evidence="1 2">AVNIH1</strain>
    </source>
</reference>
<accession>A0AAC9B7S2</accession>
<dbReference type="Proteomes" id="UP000076809">
    <property type="component" value="Chromosome"/>
</dbReference>
<dbReference type="RefSeq" id="WP_064338565.1">
    <property type="nucleotide sequence ID" value="NZ_CP014774.1"/>
</dbReference>
<dbReference type="EMBL" id="CP014774">
    <property type="protein sequence ID" value="ANB52506.1"/>
    <property type="molecule type" value="Genomic_DNA"/>
</dbReference>
<sequence>MTAISITSILAEKHAMNRAHPEVVKERLRMITHLVTTDPEKYLKNRWELKRMAIMEALDLTPREYGRATEAINREAKAKRDSEILRLHGDGLSGRAIAKELGLPQSTVSDVIRRHLDD</sequence>
<organism evidence="1 2">
    <name type="scientific">Aeromonas veronii</name>
    <dbReference type="NCBI Taxonomy" id="654"/>
    <lineage>
        <taxon>Bacteria</taxon>
        <taxon>Pseudomonadati</taxon>
        <taxon>Pseudomonadota</taxon>
        <taxon>Gammaproteobacteria</taxon>
        <taxon>Aeromonadales</taxon>
        <taxon>Aeromonadaceae</taxon>
        <taxon>Aeromonas</taxon>
    </lineage>
</organism>